<feature type="non-terminal residue" evidence="1">
    <location>
        <position position="75"/>
    </location>
</feature>
<feature type="non-terminal residue" evidence="1">
    <location>
        <position position="1"/>
    </location>
</feature>
<keyword evidence="2" id="KW-1185">Reference proteome</keyword>
<gene>
    <name evidence="1" type="ORF">SPELUC_LOCUS16272</name>
</gene>
<evidence type="ECO:0000313" key="1">
    <source>
        <dbReference type="EMBL" id="CAG8779076.1"/>
    </source>
</evidence>
<organism evidence="1 2">
    <name type="scientific">Cetraspora pellucida</name>
    <dbReference type="NCBI Taxonomy" id="1433469"/>
    <lineage>
        <taxon>Eukaryota</taxon>
        <taxon>Fungi</taxon>
        <taxon>Fungi incertae sedis</taxon>
        <taxon>Mucoromycota</taxon>
        <taxon>Glomeromycotina</taxon>
        <taxon>Glomeromycetes</taxon>
        <taxon>Diversisporales</taxon>
        <taxon>Gigasporaceae</taxon>
        <taxon>Cetraspora</taxon>
    </lineage>
</organism>
<name>A0ACA9R7C7_9GLOM</name>
<sequence>YKFSIINICYFSDELKELETFFYPELNTILLGKISIKEAAKLQSVGIILSSVRVCVILIDVDVKRSKENAQANII</sequence>
<proteinExistence type="predicted"/>
<protein>
    <submittedName>
        <fullName evidence="1">2494_t:CDS:1</fullName>
    </submittedName>
</protein>
<reference evidence="1" key="1">
    <citation type="submission" date="2021-06" db="EMBL/GenBank/DDBJ databases">
        <authorList>
            <person name="Kallberg Y."/>
            <person name="Tangrot J."/>
            <person name="Rosling A."/>
        </authorList>
    </citation>
    <scope>NUCLEOTIDE SEQUENCE</scope>
    <source>
        <strain evidence="1">28 12/20/2015</strain>
    </source>
</reference>
<comment type="caution">
    <text evidence="1">The sequence shown here is derived from an EMBL/GenBank/DDBJ whole genome shotgun (WGS) entry which is preliminary data.</text>
</comment>
<dbReference type="EMBL" id="CAJVPW010059130">
    <property type="protein sequence ID" value="CAG8779076.1"/>
    <property type="molecule type" value="Genomic_DNA"/>
</dbReference>
<dbReference type="Proteomes" id="UP000789366">
    <property type="component" value="Unassembled WGS sequence"/>
</dbReference>
<evidence type="ECO:0000313" key="2">
    <source>
        <dbReference type="Proteomes" id="UP000789366"/>
    </source>
</evidence>
<accession>A0ACA9R7C7</accession>